<dbReference type="InterPro" id="IPR017938">
    <property type="entry name" value="Riboflavin_synthase-like_b-brl"/>
</dbReference>
<dbReference type="InterPro" id="IPR008333">
    <property type="entry name" value="Cbr1-like_FAD-bd_dom"/>
</dbReference>
<dbReference type="GO" id="GO:0051537">
    <property type="term" value="F:2 iron, 2 sulfur cluster binding"/>
    <property type="evidence" value="ECO:0007669"/>
    <property type="project" value="InterPro"/>
</dbReference>
<dbReference type="OrthoDB" id="9786134at2"/>
<gene>
    <name evidence="4" type="ORF">CDQ92_19200</name>
</gene>
<dbReference type="InterPro" id="IPR001433">
    <property type="entry name" value="OxRdtase_FAD/NAD-bd"/>
</dbReference>
<dbReference type="PROSITE" id="PS51085">
    <property type="entry name" value="2FE2S_FER_2"/>
    <property type="match status" value="1"/>
</dbReference>
<dbReference type="InterPro" id="IPR039261">
    <property type="entry name" value="FNR_nucleotide-bd"/>
</dbReference>
<dbReference type="PANTHER" id="PTHR47354:SF5">
    <property type="entry name" value="PROTEIN RFBI"/>
    <property type="match status" value="1"/>
</dbReference>
<dbReference type="PROSITE" id="PS51384">
    <property type="entry name" value="FAD_FR"/>
    <property type="match status" value="1"/>
</dbReference>
<dbReference type="CDD" id="cd00207">
    <property type="entry name" value="fer2"/>
    <property type="match status" value="1"/>
</dbReference>
<dbReference type="SUPFAM" id="SSF63380">
    <property type="entry name" value="Riboflavin synthase domain-like"/>
    <property type="match status" value="1"/>
</dbReference>
<evidence type="ECO:0000259" key="3">
    <source>
        <dbReference type="PROSITE" id="PS51384"/>
    </source>
</evidence>
<dbReference type="InterPro" id="IPR050415">
    <property type="entry name" value="MRET"/>
</dbReference>
<dbReference type="Gene3D" id="2.40.30.10">
    <property type="entry name" value="Translation factors"/>
    <property type="match status" value="1"/>
</dbReference>
<evidence type="ECO:0000256" key="1">
    <source>
        <dbReference type="ARBA" id="ARBA00034078"/>
    </source>
</evidence>
<evidence type="ECO:0000313" key="4">
    <source>
        <dbReference type="EMBL" id="OWQ92761.1"/>
    </source>
</evidence>
<sequence>MFSFLKKPGPNKVTLASETRTLLVARDKTLLEAMLAEGLAMPHDCKVGSCGTCKFKLLDGKIRELSPSALALERDELAAGYRLACQALPRSDLTIALDAPLLSQQAVESYSATIVAARRLCPDIINLVVELDRPLCFTPGQYADLSVPGIDGPRSYSFAFAPKAGPARQLQFHVRHVSGGAFTDWLFGSEPIGTQLKVAAPYGEFRLNTSTAPMLCIAGGSGLAPIMAILQEALANGATRPVVLLYGARSQAHLYCLGEIGELKAAWNGPFEFIPVLSDEAPDSPWEGARGLVTQQIAGIPDLAKCEAYLCGPPAMVDHAEEELLSAGVSRDAISADRFLDHSSAR</sequence>
<dbReference type="RefSeq" id="WP_088443833.1">
    <property type="nucleotide sequence ID" value="NZ_BMMC01000013.1"/>
</dbReference>
<dbReference type="SUPFAM" id="SSF52343">
    <property type="entry name" value="Ferredoxin reductase-like, C-terminal NADP-linked domain"/>
    <property type="match status" value="1"/>
</dbReference>
<dbReference type="InterPro" id="IPR001041">
    <property type="entry name" value="2Fe-2S_ferredoxin-type"/>
</dbReference>
<dbReference type="PRINTS" id="PR00371">
    <property type="entry name" value="FPNCR"/>
</dbReference>
<dbReference type="InterPro" id="IPR006058">
    <property type="entry name" value="2Fe2S_fd_BS"/>
</dbReference>
<dbReference type="Gene3D" id="3.10.20.30">
    <property type="match status" value="1"/>
</dbReference>
<protein>
    <submittedName>
        <fullName evidence="4">Oxidoreductase</fullName>
    </submittedName>
</protein>
<dbReference type="Pfam" id="PF00970">
    <property type="entry name" value="FAD_binding_6"/>
    <property type="match status" value="1"/>
</dbReference>
<dbReference type="Proteomes" id="UP000197361">
    <property type="component" value="Unassembled WGS sequence"/>
</dbReference>
<dbReference type="PROSITE" id="PS00197">
    <property type="entry name" value="2FE2S_FER_1"/>
    <property type="match status" value="1"/>
</dbReference>
<organism evidence="4 5">
    <name type="scientific">Sphingopyxis bauzanensis</name>
    <dbReference type="NCBI Taxonomy" id="651663"/>
    <lineage>
        <taxon>Bacteria</taxon>
        <taxon>Pseudomonadati</taxon>
        <taxon>Pseudomonadota</taxon>
        <taxon>Alphaproteobacteria</taxon>
        <taxon>Sphingomonadales</taxon>
        <taxon>Sphingomonadaceae</taxon>
        <taxon>Sphingopyxis</taxon>
    </lineage>
</organism>
<feature type="domain" description="2Fe-2S ferredoxin-type" evidence="2">
    <location>
        <begin position="11"/>
        <end position="101"/>
    </location>
</feature>
<dbReference type="PANTHER" id="PTHR47354">
    <property type="entry name" value="NADH OXIDOREDUCTASE HCR"/>
    <property type="match status" value="1"/>
</dbReference>
<name>A0A246JJH6_9SPHN</name>
<keyword evidence="5" id="KW-1185">Reference proteome</keyword>
<dbReference type="Pfam" id="PF00111">
    <property type="entry name" value="Fer2"/>
    <property type="match status" value="1"/>
</dbReference>
<dbReference type="InterPro" id="IPR017927">
    <property type="entry name" value="FAD-bd_FR_type"/>
</dbReference>
<dbReference type="PRINTS" id="PR00410">
    <property type="entry name" value="PHEHYDRXLASE"/>
</dbReference>
<evidence type="ECO:0000259" key="2">
    <source>
        <dbReference type="PROSITE" id="PS51085"/>
    </source>
</evidence>
<dbReference type="InterPro" id="IPR036010">
    <property type="entry name" value="2Fe-2S_ferredoxin-like_sf"/>
</dbReference>
<accession>A0A246JJH6</accession>
<evidence type="ECO:0000313" key="5">
    <source>
        <dbReference type="Proteomes" id="UP000197361"/>
    </source>
</evidence>
<comment type="cofactor">
    <cofactor evidence="1">
        <name>[2Fe-2S] cluster</name>
        <dbReference type="ChEBI" id="CHEBI:190135"/>
    </cofactor>
</comment>
<dbReference type="InterPro" id="IPR012675">
    <property type="entry name" value="Beta-grasp_dom_sf"/>
</dbReference>
<dbReference type="AlphaFoldDB" id="A0A246JJH6"/>
<dbReference type="GO" id="GO:0016491">
    <property type="term" value="F:oxidoreductase activity"/>
    <property type="evidence" value="ECO:0007669"/>
    <property type="project" value="InterPro"/>
</dbReference>
<reference evidence="4 5" key="1">
    <citation type="journal article" date="2010" name="Int. J. Syst. Evol. Microbiol.">
        <title>Sphingopyxis bauzanensis sp. nov., a psychrophilic bacterium isolated from soil.</title>
        <authorList>
            <person name="Zhang D.C."/>
            <person name="Liu H.C."/>
            <person name="Xin Y.H."/>
            <person name="Zhou Y.G."/>
            <person name="Schinner F."/>
            <person name="Margesin R."/>
        </authorList>
    </citation>
    <scope>NUCLEOTIDE SEQUENCE [LARGE SCALE GENOMIC DNA]</scope>
    <source>
        <strain evidence="4 5">DSM 22271</strain>
    </source>
</reference>
<proteinExistence type="predicted"/>
<dbReference type="InterPro" id="IPR001709">
    <property type="entry name" value="Flavoprot_Pyr_Nucl_cyt_Rdtase"/>
</dbReference>
<comment type="caution">
    <text evidence="4">The sequence shown here is derived from an EMBL/GenBank/DDBJ whole genome shotgun (WGS) entry which is preliminary data.</text>
</comment>
<dbReference type="SUPFAM" id="SSF54292">
    <property type="entry name" value="2Fe-2S ferredoxin-like"/>
    <property type="match status" value="1"/>
</dbReference>
<dbReference type="Gene3D" id="3.40.50.80">
    <property type="entry name" value="Nucleotide-binding domain of ferredoxin-NADP reductase (FNR) module"/>
    <property type="match status" value="1"/>
</dbReference>
<dbReference type="EMBL" id="NISK01000006">
    <property type="protein sequence ID" value="OWQ92761.1"/>
    <property type="molecule type" value="Genomic_DNA"/>
</dbReference>
<dbReference type="Pfam" id="PF00175">
    <property type="entry name" value="NAD_binding_1"/>
    <property type="match status" value="1"/>
</dbReference>
<feature type="domain" description="FAD-binding FR-type" evidence="3">
    <location>
        <begin position="107"/>
        <end position="208"/>
    </location>
</feature>